<feature type="domain" description="Metallo-beta-lactamase" evidence="1">
    <location>
        <begin position="85"/>
        <end position="302"/>
    </location>
</feature>
<dbReference type="CDD" id="cd07725">
    <property type="entry name" value="TTHA1429-like_MBL-fold"/>
    <property type="match status" value="1"/>
</dbReference>
<dbReference type="InterPro" id="IPR050662">
    <property type="entry name" value="Sec-metab_biosynth-thioest"/>
</dbReference>
<sequence>MHGRFVAVYLGGVKAGVDGGEAHRLSICAFRLETDLADGTVPTTAAKDGRGLTYPFDAVPGAGEAIEVAPGVLWLRFALPFQLDHVNVYAIRDGDGWVVVDTGLKTSATVAAWETALDGALGGRPVTRLICTHMHPDHIGLAGWLCERSGAPLLMSRLEYVTARMLMAEEAGDAPADGERHYRATGWNDEQIARWRADYGGFGKGVATMPRSYLRLSHGDSVQIGGDDWSVVVGSGHSPEHVCLWRRSDDVFIAGDQILPRISSNVSVWSTEPEADPLGDWMDSLDKLRALLPEGAFVLPAHGEPFYGVHARLDALKRGHEVALKRLERTLRQPSRVIDGFPAVFGRAVGDGVLGMATGEAQAHLNYLERRGRAQRTRDESGVDWWSAVAQDEETT</sequence>
<dbReference type="Gene3D" id="1.10.10.10">
    <property type="entry name" value="Winged helix-like DNA-binding domain superfamily/Winged helix DNA-binding domain"/>
    <property type="match status" value="1"/>
</dbReference>
<dbReference type="SUPFAM" id="SSF56281">
    <property type="entry name" value="Metallo-hydrolase/oxidoreductase"/>
    <property type="match status" value="1"/>
</dbReference>
<dbReference type="SMART" id="SM00849">
    <property type="entry name" value="Lactamase_B"/>
    <property type="match status" value="1"/>
</dbReference>
<organism evidence="2 3">
    <name type="scientific">Brevundimonas vesicularis</name>
    <name type="common">Pseudomonas vesicularis</name>
    <dbReference type="NCBI Taxonomy" id="41276"/>
    <lineage>
        <taxon>Bacteria</taxon>
        <taxon>Pseudomonadati</taxon>
        <taxon>Pseudomonadota</taxon>
        <taxon>Alphaproteobacteria</taxon>
        <taxon>Caulobacterales</taxon>
        <taxon>Caulobacteraceae</taxon>
        <taxon>Brevundimonas</taxon>
    </lineage>
</organism>
<gene>
    <name evidence="2" type="ORF">NCTC11166_01663</name>
</gene>
<dbReference type="Pfam" id="PF00753">
    <property type="entry name" value="Lactamase_B"/>
    <property type="match status" value="1"/>
</dbReference>
<dbReference type="PANTHER" id="PTHR23131">
    <property type="entry name" value="ENDORIBONUCLEASE LACTB2"/>
    <property type="match status" value="1"/>
</dbReference>
<protein>
    <submittedName>
        <fullName evidence="2">Hydroxyacylglutathione hydrolase</fullName>
    </submittedName>
</protein>
<dbReference type="InterPro" id="IPR001279">
    <property type="entry name" value="Metallo-B-lactamas"/>
</dbReference>
<dbReference type="InterPro" id="IPR036388">
    <property type="entry name" value="WH-like_DNA-bd_sf"/>
</dbReference>
<dbReference type="Gene3D" id="3.60.15.10">
    <property type="entry name" value="Ribonuclease Z/Hydroxyacylglutathione hydrolase-like"/>
    <property type="match status" value="1"/>
</dbReference>
<name>A0A2X1CH13_BREVE</name>
<accession>A0A2X1CH13</accession>
<dbReference type="EMBL" id="UAQP01000005">
    <property type="protein sequence ID" value="SPU53591.1"/>
    <property type="molecule type" value="Genomic_DNA"/>
</dbReference>
<dbReference type="AlphaFoldDB" id="A0A2X1CH13"/>
<reference evidence="2 3" key="1">
    <citation type="submission" date="2018-06" db="EMBL/GenBank/DDBJ databases">
        <authorList>
            <consortium name="Pathogen Informatics"/>
            <person name="Doyle S."/>
        </authorList>
    </citation>
    <scope>NUCLEOTIDE SEQUENCE [LARGE SCALE GENOMIC DNA]</scope>
    <source>
        <strain evidence="2 3">NCTC11166</strain>
    </source>
</reference>
<evidence type="ECO:0000259" key="1">
    <source>
        <dbReference type="SMART" id="SM00849"/>
    </source>
</evidence>
<keyword evidence="2" id="KW-0378">Hydrolase</keyword>
<dbReference type="PANTHER" id="PTHR23131:SF4">
    <property type="entry name" value="METALLO-BETA-LACTAMASE SUPERFAMILY POTEIN"/>
    <property type="match status" value="1"/>
</dbReference>
<dbReference type="InterPro" id="IPR036866">
    <property type="entry name" value="RibonucZ/Hydroxyglut_hydro"/>
</dbReference>
<dbReference type="Proteomes" id="UP000251186">
    <property type="component" value="Unassembled WGS sequence"/>
</dbReference>
<evidence type="ECO:0000313" key="3">
    <source>
        <dbReference type="Proteomes" id="UP000251186"/>
    </source>
</evidence>
<proteinExistence type="predicted"/>
<dbReference type="GO" id="GO:0016787">
    <property type="term" value="F:hydrolase activity"/>
    <property type="evidence" value="ECO:0007669"/>
    <property type="project" value="UniProtKB-KW"/>
</dbReference>
<evidence type="ECO:0000313" key="2">
    <source>
        <dbReference type="EMBL" id="SPU53591.1"/>
    </source>
</evidence>